<sequence length="36" mass="4053">MPTWCRFTACFKKIVVALLDKLGGSLLSVERIQKIS</sequence>
<evidence type="ECO:0000313" key="1">
    <source>
        <dbReference type="EMBL" id="CCG87432.1"/>
    </source>
</evidence>
<reference evidence="1 2" key="1">
    <citation type="journal article" date="2013" name="Syst. Appl. Microbiol.">
        <title>Phylogenetic position and virulence apparatus of the pear flower necrosis pathogen Erwinia piriflorinigrans CFBP 5888T as assessed by comparative genomics.</title>
        <authorList>
            <person name="Smits T.H."/>
            <person name="Rezzonico F."/>
            <person name="Lopez M.M."/>
            <person name="Blom J."/>
            <person name="Goesmann A."/>
            <person name="Frey J.E."/>
            <person name="Duffy B."/>
        </authorList>
    </citation>
    <scope>NUCLEOTIDE SEQUENCE [LARGE SCALE GENOMIC DNA]</scope>
    <source>
        <strain evidence="2">CFBP5888</strain>
    </source>
</reference>
<dbReference type="Proteomes" id="UP000018217">
    <property type="component" value="Unassembled WGS sequence"/>
</dbReference>
<gene>
    <name evidence="1" type="ORF">EPIR_2067</name>
</gene>
<comment type="caution">
    <text evidence="1">The sequence shown here is derived from an EMBL/GenBank/DDBJ whole genome shotgun (WGS) entry which is preliminary data.</text>
</comment>
<accession>V5Z7V5</accession>
<evidence type="ECO:0000313" key="2">
    <source>
        <dbReference type="Proteomes" id="UP000018217"/>
    </source>
</evidence>
<protein>
    <submittedName>
        <fullName evidence="1">Uncharacterized protein</fullName>
    </submittedName>
</protein>
<name>V5Z7V5_9GAMM</name>
<dbReference type="AlphaFoldDB" id="V5Z7V5"/>
<dbReference type="EMBL" id="CAHS01000015">
    <property type="protein sequence ID" value="CCG87432.1"/>
    <property type="molecule type" value="Genomic_DNA"/>
</dbReference>
<keyword evidence="2" id="KW-1185">Reference proteome</keyword>
<organism evidence="1 2">
    <name type="scientific">Erwinia piriflorinigrans CFBP 5888</name>
    <dbReference type="NCBI Taxonomy" id="1161919"/>
    <lineage>
        <taxon>Bacteria</taxon>
        <taxon>Pseudomonadati</taxon>
        <taxon>Pseudomonadota</taxon>
        <taxon>Gammaproteobacteria</taxon>
        <taxon>Enterobacterales</taxon>
        <taxon>Erwiniaceae</taxon>
        <taxon>Erwinia</taxon>
    </lineage>
</organism>
<dbReference type="STRING" id="1161919.EPIR_2067"/>
<proteinExistence type="predicted"/>